<dbReference type="PANTHER" id="PTHR46151:SF12">
    <property type="entry name" value="RING_U-BOX SUPERFAMILY PROTEIN"/>
    <property type="match status" value="1"/>
</dbReference>
<dbReference type="AlphaFoldDB" id="A0A7N0UVQ7"/>
<dbReference type="PANTHER" id="PTHR46151">
    <property type="entry name" value="NEP1-INTERACTING PROTEIN-LIKE 2"/>
    <property type="match status" value="1"/>
</dbReference>
<dbReference type="Proteomes" id="UP000594263">
    <property type="component" value="Unplaced"/>
</dbReference>
<feature type="transmembrane region" description="Helical" evidence="6">
    <location>
        <begin position="20"/>
        <end position="39"/>
    </location>
</feature>
<keyword evidence="6" id="KW-1133">Transmembrane helix</keyword>
<evidence type="ECO:0000313" key="7">
    <source>
        <dbReference type="EnsemblPlants" id="Kaladp0090s0010.1.v1.1"/>
    </source>
</evidence>
<evidence type="ECO:0000256" key="5">
    <source>
        <dbReference type="ARBA" id="ARBA00023136"/>
    </source>
</evidence>
<name>A0A7N0UVQ7_KALFE</name>
<keyword evidence="4" id="KW-0862">Zinc</keyword>
<comment type="subcellular location">
    <subcellularLocation>
        <location evidence="1">Membrane</location>
    </subcellularLocation>
</comment>
<dbReference type="EnsemblPlants" id="Kaladp0090s0010.1.v1.1">
    <property type="protein sequence ID" value="Kaladp0090s0010.1.v1.1"/>
    <property type="gene ID" value="Kaladp0090s0010.v1.1"/>
</dbReference>
<dbReference type="GO" id="GO:0016020">
    <property type="term" value="C:membrane"/>
    <property type="evidence" value="ECO:0007669"/>
    <property type="project" value="UniProtKB-SubCell"/>
</dbReference>
<keyword evidence="6" id="KW-0812">Transmembrane</keyword>
<sequence length="219" mass="23779">MLCPFTFTHAYPTAPLSPAIYLLYFLLHSVLGTISAVDVKSWLLLLDMESFGLEIFFKVVRGAAFGALTCFLEGGIVGTIPGAIKAGTTETGAFHGAGIGIIVGAMTSYQLLESLSHGDSLSKVALMSNLMNGGVFMEWINAFQISYQEFVDVYDAYWETSDIYDIAGSKGLPARLIQNLPKGPARLGNDECPICLQVTNISHIKILECISNSNYLFLF</sequence>
<evidence type="ECO:0000256" key="3">
    <source>
        <dbReference type="ARBA" id="ARBA00022771"/>
    </source>
</evidence>
<keyword evidence="2" id="KW-0479">Metal-binding</keyword>
<evidence type="ECO:0000256" key="1">
    <source>
        <dbReference type="ARBA" id="ARBA00004370"/>
    </source>
</evidence>
<keyword evidence="5 6" id="KW-0472">Membrane</keyword>
<keyword evidence="3" id="KW-0863">Zinc-finger</keyword>
<dbReference type="Gramene" id="Kaladp0090s0010.1.v1.1">
    <property type="protein sequence ID" value="Kaladp0090s0010.1.v1.1"/>
    <property type="gene ID" value="Kaladp0090s0010.v1.1"/>
</dbReference>
<feature type="transmembrane region" description="Helical" evidence="6">
    <location>
        <begin position="92"/>
        <end position="112"/>
    </location>
</feature>
<reference evidence="7" key="1">
    <citation type="submission" date="2021-01" db="UniProtKB">
        <authorList>
            <consortium name="EnsemblPlants"/>
        </authorList>
    </citation>
    <scope>IDENTIFICATION</scope>
</reference>
<evidence type="ECO:0000256" key="4">
    <source>
        <dbReference type="ARBA" id="ARBA00022833"/>
    </source>
</evidence>
<keyword evidence="8" id="KW-1185">Reference proteome</keyword>
<proteinExistence type="predicted"/>
<feature type="transmembrane region" description="Helical" evidence="6">
    <location>
        <begin position="59"/>
        <end position="80"/>
    </location>
</feature>
<evidence type="ECO:0000313" key="8">
    <source>
        <dbReference type="Proteomes" id="UP000594263"/>
    </source>
</evidence>
<evidence type="ECO:0000256" key="6">
    <source>
        <dbReference type="SAM" id="Phobius"/>
    </source>
</evidence>
<protein>
    <submittedName>
        <fullName evidence="7">Uncharacterized protein</fullName>
    </submittedName>
</protein>
<dbReference type="GO" id="GO:0008270">
    <property type="term" value="F:zinc ion binding"/>
    <property type="evidence" value="ECO:0007669"/>
    <property type="project" value="UniProtKB-KW"/>
</dbReference>
<accession>A0A7N0UVQ7</accession>
<evidence type="ECO:0000256" key="2">
    <source>
        <dbReference type="ARBA" id="ARBA00022723"/>
    </source>
</evidence>
<organism evidence="7 8">
    <name type="scientific">Kalanchoe fedtschenkoi</name>
    <name type="common">Lavender scallops</name>
    <name type="synonym">South American air plant</name>
    <dbReference type="NCBI Taxonomy" id="63787"/>
    <lineage>
        <taxon>Eukaryota</taxon>
        <taxon>Viridiplantae</taxon>
        <taxon>Streptophyta</taxon>
        <taxon>Embryophyta</taxon>
        <taxon>Tracheophyta</taxon>
        <taxon>Spermatophyta</taxon>
        <taxon>Magnoliopsida</taxon>
        <taxon>eudicotyledons</taxon>
        <taxon>Gunneridae</taxon>
        <taxon>Pentapetalae</taxon>
        <taxon>Saxifragales</taxon>
        <taxon>Crassulaceae</taxon>
        <taxon>Kalanchoe</taxon>
    </lineage>
</organism>